<evidence type="ECO:0000313" key="3">
    <source>
        <dbReference type="Proteomes" id="UP000015101"/>
    </source>
</evidence>
<dbReference type="EMBL" id="AMQM01004926">
    <property type="status" value="NOT_ANNOTATED_CDS"/>
    <property type="molecule type" value="Genomic_DNA"/>
</dbReference>
<reference evidence="1 3" key="2">
    <citation type="journal article" date="2013" name="Nature">
        <title>Insights into bilaterian evolution from three spiralian genomes.</title>
        <authorList>
            <person name="Simakov O."/>
            <person name="Marletaz F."/>
            <person name="Cho S.J."/>
            <person name="Edsinger-Gonzales E."/>
            <person name="Havlak P."/>
            <person name="Hellsten U."/>
            <person name="Kuo D.H."/>
            <person name="Larsson T."/>
            <person name="Lv J."/>
            <person name="Arendt D."/>
            <person name="Savage R."/>
            <person name="Osoegawa K."/>
            <person name="de Jong P."/>
            <person name="Grimwood J."/>
            <person name="Chapman J.A."/>
            <person name="Shapiro H."/>
            <person name="Aerts A."/>
            <person name="Otillar R.P."/>
            <person name="Terry A.Y."/>
            <person name="Boore J.L."/>
            <person name="Grigoriev I.V."/>
            <person name="Lindberg D.R."/>
            <person name="Seaver E.C."/>
            <person name="Weisblat D.A."/>
            <person name="Putnam N.H."/>
            <person name="Rokhsar D.S."/>
        </authorList>
    </citation>
    <scope>NUCLEOTIDE SEQUENCE</scope>
</reference>
<dbReference type="EnsemblMetazoa" id="HelroT174469">
    <property type="protein sequence ID" value="HelroP174469"/>
    <property type="gene ID" value="HelroG174469"/>
</dbReference>
<evidence type="ECO:0000313" key="2">
    <source>
        <dbReference type="EnsemblMetazoa" id="HelroP174469"/>
    </source>
</evidence>
<dbReference type="AlphaFoldDB" id="T1F856"/>
<dbReference type="GeneID" id="20205005"/>
<dbReference type="InParanoid" id="T1F856"/>
<sequence>MSSINMNVVEIENAQNLKNELLDDSQFETNVNYFENRRNMSIYKGKRFKKRYNAVSNKIESSNNAEKILSNHKINVSPTNLDEHLSINTSVWSSESIDHINFNDDSDSSFISIYPIYFNDCSARPLAFEDTMNTRPTNIHEDEESLIYCISHHNNCPAHSAQSRRCCIKDNSDHEALPDIERTNRSVEPFTAKNQSSTEPVFRLKPLCMKIAIPLKKNQRN</sequence>
<evidence type="ECO:0000313" key="1">
    <source>
        <dbReference type="EMBL" id="ESO01513.1"/>
    </source>
</evidence>
<dbReference type="KEGG" id="hro:HELRODRAFT_174469"/>
<proteinExistence type="predicted"/>
<dbReference type="HOGENOM" id="CLU_109097_0_0_1"/>
<name>T1F856_HELRO</name>
<dbReference type="RefSeq" id="XP_009020167.1">
    <property type="nucleotide sequence ID" value="XM_009021919.1"/>
</dbReference>
<dbReference type="CTD" id="20205005"/>
<accession>T1F856</accession>
<dbReference type="Proteomes" id="UP000015101">
    <property type="component" value="Unassembled WGS sequence"/>
</dbReference>
<reference evidence="3" key="1">
    <citation type="submission" date="2012-12" db="EMBL/GenBank/DDBJ databases">
        <authorList>
            <person name="Hellsten U."/>
            <person name="Grimwood J."/>
            <person name="Chapman J.A."/>
            <person name="Shapiro H."/>
            <person name="Aerts A."/>
            <person name="Otillar R.P."/>
            <person name="Terry A.Y."/>
            <person name="Boore J.L."/>
            <person name="Simakov O."/>
            <person name="Marletaz F."/>
            <person name="Cho S.-J."/>
            <person name="Edsinger-Gonzales E."/>
            <person name="Havlak P."/>
            <person name="Kuo D.-H."/>
            <person name="Larsson T."/>
            <person name="Lv J."/>
            <person name="Arendt D."/>
            <person name="Savage R."/>
            <person name="Osoegawa K."/>
            <person name="de Jong P."/>
            <person name="Lindberg D.R."/>
            <person name="Seaver E.C."/>
            <person name="Weisblat D.A."/>
            <person name="Putnam N.H."/>
            <person name="Grigoriev I.V."/>
            <person name="Rokhsar D.S."/>
        </authorList>
    </citation>
    <scope>NUCLEOTIDE SEQUENCE</scope>
</reference>
<organism evidence="2 3">
    <name type="scientific">Helobdella robusta</name>
    <name type="common">Californian leech</name>
    <dbReference type="NCBI Taxonomy" id="6412"/>
    <lineage>
        <taxon>Eukaryota</taxon>
        <taxon>Metazoa</taxon>
        <taxon>Spiralia</taxon>
        <taxon>Lophotrochozoa</taxon>
        <taxon>Annelida</taxon>
        <taxon>Clitellata</taxon>
        <taxon>Hirudinea</taxon>
        <taxon>Rhynchobdellida</taxon>
        <taxon>Glossiphoniidae</taxon>
        <taxon>Helobdella</taxon>
    </lineage>
</organism>
<dbReference type="EMBL" id="KB096743">
    <property type="protein sequence ID" value="ESO01513.1"/>
    <property type="molecule type" value="Genomic_DNA"/>
</dbReference>
<keyword evidence="3" id="KW-1185">Reference proteome</keyword>
<reference evidence="2" key="3">
    <citation type="submission" date="2015-06" db="UniProtKB">
        <authorList>
            <consortium name="EnsemblMetazoa"/>
        </authorList>
    </citation>
    <scope>IDENTIFICATION</scope>
</reference>
<gene>
    <name evidence="2" type="primary">20205005</name>
    <name evidence="1" type="ORF">HELRODRAFT_174469</name>
</gene>
<protein>
    <submittedName>
        <fullName evidence="1 2">Uncharacterized protein</fullName>
    </submittedName>
</protein>